<keyword evidence="4" id="KW-1185">Reference proteome</keyword>
<protein>
    <recommendedName>
        <fullName evidence="5">Right handed beta helix domain-containing protein</fullName>
    </recommendedName>
</protein>
<proteinExistence type="predicted"/>
<evidence type="ECO:0000313" key="4">
    <source>
        <dbReference type="Proteomes" id="UP001470230"/>
    </source>
</evidence>
<keyword evidence="2" id="KW-0472">Membrane</keyword>
<keyword evidence="2" id="KW-0812">Transmembrane</keyword>
<accession>A0ABR2KWN5</accession>
<sequence length="440" mass="49821">MNLTIFALQTSVMSMSPLFNNIPSLHLQKSSFEHFISPLIFNVYGKISKSVFTYGISSVIILEKEKYAAFTDLDLSKFNGLQVTENRFENAKNQEKLALINIHGDGSSKNVLFSKNNIIGCSTNNEQGLIIISCKANVNVSYNCFASCYSNGATTLYLSTGAILSFITTAETSFSQSKCVYAVNNPGSGSSANFKNINITNANFLLEGSFQIYENSKADISFLHFDTAYNRNAIRFGEKASITMSNCEFFDITTDESIFNASCSFSISNSFFFGLIFDRFVESGNQTIRALFSQCNFDLSEGLIKESFITFQNCLFDSQITFTVQAEFLNFGNCQGLQLYTQESFIKQFSTEEIVGMIFCVAGILLTIVLLIIQFLRRNSKIEKSDYEDTEDFDYYEYSGSEQEDQEQDQEQEQEQELEDIKEREEPDDQDEEDKPRKRK</sequence>
<feature type="region of interest" description="Disordered" evidence="1">
    <location>
        <begin position="391"/>
        <end position="440"/>
    </location>
</feature>
<keyword evidence="2" id="KW-1133">Transmembrane helix</keyword>
<evidence type="ECO:0008006" key="5">
    <source>
        <dbReference type="Google" id="ProtNLM"/>
    </source>
</evidence>
<dbReference type="Proteomes" id="UP001470230">
    <property type="component" value="Unassembled WGS sequence"/>
</dbReference>
<dbReference type="EMBL" id="JAPFFF010000003">
    <property type="protein sequence ID" value="KAK8894350.1"/>
    <property type="molecule type" value="Genomic_DNA"/>
</dbReference>
<evidence type="ECO:0000313" key="3">
    <source>
        <dbReference type="EMBL" id="KAK8894350.1"/>
    </source>
</evidence>
<comment type="caution">
    <text evidence="3">The sequence shown here is derived from an EMBL/GenBank/DDBJ whole genome shotgun (WGS) entry which is preliminary data.</text>
</comment>
<name>A0ABR2KWN5_9EUKA</name>
<organism evidence="3 4">
    <name type="scientific">Tritrichomonas musculus</name>
    <dbReference type="NCBI Taxonomy" id="1915356"/>
    <lineage>
        <taxon>Eukaryota</taxon>
        <taxon>Metamonada</taxon>
        <taxon>Parabasalia</taxon>
        <taxon>Tritrichomonadida</taxon>
        <taxon>Tritrichomonadidae</taxon>
        <taxon>Tritrichomonas</taxon>
    </lineage>
</organism>
<reference evidence="3 4" key="1">
    <citation type="submission" date="2024-04" db="EMBL/GenBank/DDBJ databases">
        <title>Tritrichomonas musculus Genome.</title>
        <authorList>
            <person name="Alves-Ferreira E."/>
            <person name="Grigg M."/>
            <person name="Lorenzi H."/>
            <person name="Galac M."/>
        </authorList>
    </citation>
    <scope>NUCLEOTIDE SEQUENCE [LARGE SCALE GENOMIC DNA]</scope>
    <source>
        <strain evidence="3 4">EAF2021</strain>
    </source>
</reference>
<gene>
    <name evidence="3" type="ORF">M9Y10_022785</name>
</gene>
<evidence type="ECO:0000256" key="1">
    <source>
        <dbReference type="SAM" id="MobiDB-lite"/>
    </source>
</evidence>
<evidence type="ECO:0000256" key="2">
    <source>
        <dbReference type="SAM" id="Phobius"/>
    </source>
</evidence>
<feature type="transmembrane region" description="Helical" evidence="2">
    <location>
        <begin position="354"/>
        <end position="376"/>
    </location>
</feature>
<feature type="compositionally biased region" description="Acidic residues" evidence="1">
    <location>
        <begin position="402"/>
        <end position="418"/>
    </location>
</feature>